<dbReference type="AlphaFoldDB" id="W6PZ73"/>
<gene>
    <name evidence="1" type="ORF">PROQFM164_S01g003127</name>
</gene>
<organism evidence="1 2">
    <name type="scientific">Penicillium roqueforti (strain FM164)</name>
    <dbReference type="NCBI Taxonomy" id="1365484"/>
    <lineage>
        <taxon>Eukaryota</taxon>
        <taxon>Fungi</taxon>
        <taxon>Dikarya</taxon>
        <taxon>Ascomycota</taxon>
        <taxon>Pezizomycotina</taxon>
        <taxon>Eurotiomycetes</taxon>
        <taxon>Eurotiomycetidae</taxon>
        <taxon>Eurotiales</taxon>
        <taxon>Aspergillaceae</taxon>
        <taxon>Penicillium</taxon>
    </lineage>
</organism>
<accession>W6PZ73</accession>
<evidence type="ECO:0000313" key="2">
    <source>
        <dbReference type="Proteomes" id="UP000030686"/>
    </source>
</evidence>
<dbReference type="Proteomes" id="UP000030686">
    <property type="component" value="Unassembled WGS sequence"/>
</dbReference>
<evidence type="ECO:0000313" key="1">
    <source>
        <dbReference type="EMBL" id="CDM29315.1"/>
    </source>
</evidence>
<sequence>MTRARWLVHSVNARAVGYLDRSRFLESDVILHPQTACTAMETTSYTVNRILQYAA</sequence>
<keyword evidence="2" id="KW-1185">Reference proteome</keyword>
<proteinExistence type="predicted"/>
<protein>
    <submittedName>
        <fullName evidence="1">Genomic scaffold, ProqFM164S01</fullName>
    </submittedName>
</protein>
<dbReference type="EMBL" id="HG792015">
    <property type="protein sequence ID" value="CDM29315.1"/>
    <property type="molecule type" value="Genomic_DNA"/>
</dbReference>
<name>W6PZ73_PENRF</name>
<reference evidence="1" key="1">
    <citation type="journal article" date="2014" name="Nat. Commun.">
        <title>Multiple recent horizontal transfers of a large genomic region in cheese making fungi.</title>
        <authorList>
            <person name="Cheeseman K."/>
            <person name="Ropars J."/>
            <person name="Renault P."/>
            <person name="Dupont J."/>
            <person name="Gouzy J."/>
            <person name="Branca A."/>
            <person name="Abraham A.L."/>
            <person name="Ceppi M."/>
            <person name="Conseiller E."/>
            <person name="Debuchy R."/>
            <person name="Malagnac F."/>
            <person name="Goarin A."/>
            <person name="Silar P."/>
            <person name="Lacoste S."/>
            <person name="Sallet E."/>
            <person name="Bensimon A."/>
            <person name="Giraud T."/>
            <person name="Brygoo Y."/>
        </authorList>
    </citation>
    <scope>NUCLEOTIDE SEQUENCE [LARGE SCALE GENOMIC DNA]</scope>
    <source>
        <strain evidence="1">FM164</strain>
    </source>
</reference>